<evidence type="ECO:0000256" key="1">
    <source>
        <dbReference type="SAM" id="Coils"/>
    </source>
</evidence>
<organism evidence="2 3">
    <name type="scientific">Popillia japonica</name>
    <name type="common">Japanese beetle</name>
    <dbReference type="NCBI Taxonomy" id="7064"/>
    <lineage>
        <taxon>Eukaryota</taxon>
        <taxon>Metazoa</taxon>
        <taxon>Ecdysozoa</taxon>
        <taxon>Arthropoda</taxon>
        <taxon>Hexapoda</taxon>
        <taxon>Insecta</taxon>
        <taxon>Pterygota</taxon>
        <taxon>Neoptera</taxon>
        <taxon>Endopterygota</taxon>
        <taxon>Coleoptera</taxon>
        <taxon>Polyphaga</taxon>
        <taxon>Scarabaeiformia</taxon>
        <taxon>Scarabaeidae</taxon>
        <taxon>Rutelinae</taxon>
        <taxon>Popillia</taxon>
    </lineage>
</organism>
<protein>
    <submittedName>
        <fullName evidence="2">Uncharacterized protein</fullName>
    </submittedName>
</protein>
<sequence>MSGVNTRSQKIKSVPKQKLGAPNTSYVTIVSDNTQEKNEESRLLTELRDKLAATKYTVKELMEQIDKKEQLLEYYKNKYENQLKISDNLQRTVCELTSRVGTTRAVDAQTQTTVVNLTPSHARIEKQASAKIRNQRLRPHSVNIENEDGSDQTERRHSWRMLVFQVRNVVTLLHGIPRMLVFQVRNVVTLLHGIPKMKYR</sequence>
<accession>A0AAW1IDK6</accession>
<keyword evidence="3" id="KW-1185">Reference proteome</keyword>
<name>A0AAW1IDK6_POPJA</name>
<reference evidence="2 3" key="1">
    <citation type="journal article" date="2024" name="BMC Genomics">
        <title>De novo assembly and annotation of Popillia japonica's genome with initial clues to its potential as an invasive pest.</title>
        <authorList>
            <person name="Cucini C."/>
            <person name="Boschi S."/>
            <person name="Funari R."/>
            <person name="Cardaioli E."/>
            <person name="Iannotti N."/>
            <person name="Marturano G."/>
            <person name="Paoli F."/>
            <person name="Bruttini M."/>
            <person name="Carapelli A."/>
            <person name="Frati F."/>
            <person name="Nardi F."/>
        </authorList>
    </citation>
    <scope>NUCLEOTIDE SEQUENCE [LARGE SCALE GENOMIC DNA]</scope>
    <source>
        <strain evidence="2">DMR45628</strain>
    </source>
</reference>
<dbReference type="AlphaFoldDB" id="A0AAW1IDK6"/>
<evidence type="ECO:0000313" key="2">
    <source>
        <dbReference type="EMBL" id="KAK9687474.1"/>
    </source>
</evidence>
<gene>
    <name evidence="2" type="ORF">QE152_g36244</name>
</gene>
<proteinExistence type="predicted"/>
<keyword evidence="1" id="KW-0175">Coiled coil</keyword>
<evidence type="ECO:0000313" key="3">
    <source>
        <dbReference type="Proteomes" id="UP001458880"/>
    </source>
</evidence>
<dbReference type="EMBL" id="JASPKY010000641">
    <property type="protein sequence ID" value="KAK9687474.1"/>
    <property type="molecule type" value="Genomic_DNA"/>
</dbReference>
<feature type="coiled-coil region" evidence="1">
    <location>
        <begin position="44"/>
        <end position="78"/>
    </location>
</feature>
<dbReference type="Proteomes" id="UP001458880">
    <property type="component" value="Unassembled WGS sequence"/>
</dbReference>
<comment type="caution">
    <text evidence="2">The sequence shown here is derived from an EMBL/GenBank/DDBJ whole genome shotgun (WGS) entry which is preliminary data.</text>
</comment>